<evidence type="ECO:0000313" key="1">
    <source>
        <dbReference type="EMBL" id="ACL42261.1"/>
    </source>
</evidence>
<dbReference type="EMBL" id="CP001342">
    <property type="protein sequence ID" value="ACL42261.1"/>
    <property type="molecule type" value="Genomic_DNA"/>
</dbReference>
<gene>
    <name evidence="1" type="ordered locus">Achl_4310</name>
</gene>
<dbReference type="Proteomes" id="UP000002505">
    <property type="component" value="Plasmid pACHL01"/>
</dbReference>
<accession>B8HIL4</accession>
<dbReference type="KEGG" id="ach:Achl_4310"/>
<keyword evidence="1" id="KW-0614">Plasmid</keyword>
<dbReference type="AlphaFoldDB" id="B8HIL4"/>
<keyword evidence="2" id="KW-1185">Reference proteome</keyword>
<sequence length="108" mass="11932">MPGSRSRCSAHMSGMEELIAELKALAARHATSPNPDVQSILGGLNTILERAEVTPAAYQYRHHLGWDNTWLDLDENQVTLVLKNGHTVERRRIAGDWEAVTEAPSVSD</sequence>
<protein>
    <submittedName>
        <fullName evidence="1">Uncharacterized protein</fullName>
    </submittedName>
</protein>
<evidence type="ECO:0000313" key="2">
    <source>
        <dbReference type="Proteomes" id="UP000002505"/>
    </source>
</evidence>
<organism evidence="1 2">
    <name type="scientific">Pseudarthrobacter chlorophenolicus (strain ATCC 700700 / DSM 12829 / CIP 107037 / JCM 12360 / KCTC 9906 / NCIMB 13794 / A6)</name>
    <name type="common">Arthrobacter chlorophenolicus</name>
    <dbReference type="NCBI Taxonomy" id="452863"/>
    <lineage>
        <taxon>Bacteria</taxon>
        <taxon>Bacillati</taxon>
        <taxon>Actinomycetota</taxon>
        <taxon>Actinomycetes</taxon>
        <taxon>Micrococcales</taxon>
        <taxon>Micrococcaceae</taxon>
        <taxon>Pseudarthrobacter</taxon>
    </lineage>
</organism>
<geneLocation type="plasmid" evidence="1 2">
    <name>pACHL01</name>
</geneLocation>
<dbReference type="HOGENOM" id="CLU_2191531_0_0_11"/>
<proteinExistence type="predicted"/>
<reference evidence="1" key="1">
    <citation type="submission" date="2009-01" db="EMBL/GenBank/DDBJ databases">
        <title>Complete sequence of plasmid1 of Arthrobacter chlorophenolicus A6.</title>
        <authorList>
            <consortium name="US DOE Joint Genome Institute"/>
            <person name="Lucas S."/>
            <person name="Copeland A."/>
            <person name="Lapidus A."/>
            <person name="Glavina del Rio T."/>
            <person name="Tice H."/>
            <person name="Bruce D."/>
            <person name="Goodwin L."/>
            <person name="Pitluck S."/>
            <person name="Goltsman E."/>
            <person name="Clum A."/>
            <person name="Larimer F."/>
            <person name="Land M."/>
            <person name="Hauser L."/>
            <person name="Kyrpides N."/>
            <person name="Mikhailova N."/>
            <person name="Jansson J."/>
            <person name="Richardson P."/>
        </authorList>
    </citation>
    <scope>NUCLEOTIDE SEQUENCE [LARGE SCALE GENOMIC DNA]</scope>
    <source>
        <strain evidence="1">A6</strain>
        <plasmid evidence="1">pACHL01</plasmid>
    </source>
</reference>
<name>B8HIL4_PSECP</name>